<protein>
    <submittedName>
        <fullName evidence="2">Phospholipase D-like domain-containing protein</fullName>
    </submittedName>
</protein>
<dbReference type="InterPro" id="IPR059166">
    <property type="entry name" value="PLD-like_cat"/>
</dbReference>
<evidence type="ECO:0000313" key="2">
    <source>
        <dbReference type="EMBL" id="MDK8362248.1"/>
    </source>
</evidence>
<dbReference type="Gene3D" id="3.30.870.10">
    <property type="entry name" value="Endonuclease Chain A"/>
    <property type="match status" value="1"/>
</dbReference>
<dbReference type="Pfam" id="PF13091">
    <property type="entry name" value="PLDc_2"/>
    <property type="match status" value="1"/>
</dbReference>
<dbReference type="RefSeq" id="WP_285046507.1">
    <property type="nucleotide sequence ID" value="NZ_JASOLC010000041.1"/>
</dbReference>
<feature type="domain" description="Phospholipase D-like" evidence="1">
    <location>
        <begin position="15"/>
        <end position="121"/>
    </location>
</feature>
<dbReference type="InterPro" id="IPR025202">
    <property type="entry name" value="PLD-like_dom"/>
</dbReference>
<sequence>MAKFLNTSGTTYYLEELIKNAQERLYLISPYLKLNDRVKELLEDKDRMKIDVRIVYGKSELQPSEAAWLKNLNYVRTSYCPNLHAKCYVSEDACIITSLNLYEFSQVNNNEMGILLKRSEDGEVYQDAYSEAQRIIRISDEVKISVDVVEKEQVSQKNQNTEIARKYDTLTVAKLAEKWGVTTEECNAKLCHAGLQEIDGKFYRLTDIGKKAGALIKKGRYGYFIVWPDSLTLEMVEAAGNNQKDLLDRFISWLIS</sequence>
<dbReference type="SUPFAM" id="SSF56024">
    <property type="entry name" value="Phospholipase D/nuclease"/>
    <property type="match status" value="1"/>
</dbReference>
<dbReference type="AlphaFoldDB" id="A0AAW6ZGN0"/>
<gene>
    <name evidence="2" type="ORF">QP792_08565</name>
</gene>
<evidence type="ECO:0000259" key="1">
    <source>
        <dbReference type="Pfam" id="PF13091"/>
    </source>
</evidence>
<evidence type="ECO:0000313" key="3">
    <source>
        <dbReference type="Proteomes" id="UP001240589"/>
    </source>
</evidence>
<dbReference type="Proteomes" id="UP001240589">
    <property type="component" value="Unassembled WGS sequence"/>
</dbReference>
<accession>A0AAW6ZGN0</accession>
<dbReference type="CDD" id="cd09176">
    <property type="entry name" value="PLDc_unchar6"/>
    <property type="match status" value="1"/>
</dbReference>
<comment type="caution">
    <text evidence="2">The sequence shown here is derived from an EMBL/GenBank/DDBJ whole genome shotgun (WGS) entry which is preliminary data.</text>
</comment>
<name>A0AAW6ZGN0_NEIMU</name>
<proteinExistence type="predicted"/>
<dbReference type="EMBL" id="JASPBL010000041">
    <property type="protein sequence ID" value="MDK8362248.1"/>
    <property type="molecule type" value="Genomic_DNA"/>
</dbReference>
<reference evidence="2" key="1">
    <citation type="submission" date="2023-05" db="EMBL/GenBank/DDBJ databases">
        <title>Genomic Catalog of Human Bladder Bacteria.</title>
        <authorList>
            <person name="Du J."/>
        </authorList>
    </citation>
    <scope>NUCLEOTIDE SEQUENCE</scope>
    <source>
        <strain evidence="2">UMB7974B</strain>
    </source>
</reference>
<organism evidence="2 3">
    <name type="scientific">Neisseria mucosa</name>
    <dbReference type="NCBI Taxonomy" id="488"/>
    <lineage>
        <taxon>Bacteria</taxon>
        <taxon>Pseudomonadati</taxon>
        <taxon>Pseudomonadota</taxon>
        <taxon>Betaproteobacteria</taxon>
        <taxon>Neisseriales</taxon>
        <taxon>Neisseriaceae</taxon>
        <taxon>Neisseria</taxon>
    </lineage>
</organism>